<reference evidence="2" key="2">
    <citation type="submission" date="2018-03" db="EMBL/GenBank/DDBJ databases">
        <title>The Triticum urartu genome reveals the dynamic nature of wheat genome evolution.</title>
        <authorList>
            <person name="Ling H."/>
            <person name="Ma B."/>
            <person name="Shi X."/>
            <person name="Liu H."/>
            <person name="Dong L."/>
            <person name="Sun H."/>
            <person name="Cao Y."/>
            <person name="Gao Q."/>
            <person name="Zheng S."/>
            <person name="Li Y."/>
            <person name="Yu Y."/>
            <person name="Du H."/>
            <person name="Qi M."/>
            <person name="Li Y."/>
            <person name="Yu H."/>
            <person name="Cui Y."/>
            <person name="Wang N."/>
            <person name="Chen C."/>
            <person name="Wu H."/>
            <person name="Zhao Y."/>
            <person name="Zhang J."/>
            <person name="Li Y."/>
            <person name="Zhou W."/>
            <person name="Zhang B."/>
            <person name="Hu W."/>
            <person name="Eijk M."/>
            <person name="Tang J."/>
            <person name="Witsenboer H."/>
            <person name="Zhao S."/>
            <person name="Li Z."/>
            <person name="Zhang A."/>
            <person name="Wang D."/>
            <person name="Liang C."/>
        </authorList>
    </citation>
    <scope>NUCLEOTIDE SEQUENCE [LARGE SCALE GENOMIC DNA]</scope>
    <source>
        <strain evidence="2">cv. G1812</strain>
    </source>
</reference>
<dbReference type="Pfam" id="PF03101">
    <property type="entry name" value="FAR1"/>
    <property type="match status" value="1"/>
</dbReference>
<sequence>MAAQKTSIASMEEEGDAEGVVVKKSKASCWTRRPLQSNSRSTRCGCPALMWVLRSDDKGWYICEHKAEHNHAVSVNYMEKLH</sequence>
<dbReference type="EnsemblPlants" id="TuG1812G0300005655.01.T01">
    <property type="protein sequence ID" value="TuG1812G0300005655.01.T01"/>
    <property type="gene ID" value="TuG1812G0300005655.01"/>
</dbReference>
<dbReference type="InterPro" id="IPR004330">
    <property type="entry name" value="FAR1_DNA_bnd_dom"/>
</dbReference>
<protein>
    <recommendedName>
        <fullName evidence="1">FAR1 domain-containing protein</fullName>
    </recommendedName>
</protein>
<evidence type="ECO:0000259" key="1">
    <source>
        <dbReference type="Pfam" id="PF03101"/>
    </source>
</evidence>
<evidence type="ECO:0000313" key="2">
    <source>
        <dbReference type="EnsemblPlants" id="TuG1812G0300005655.01.T01"/>
    </source>
</evidence>
<reference evidence="3" key="1">
    <citation type="journal article" date="2013" name="Nature">
        <title>Draft genome of the wheat A-genome progenitor Triticum urartu.</title>
        <authorList>
            <person name="Ling H.Q."/>
            <person name="Zhao S."/>
            <person name="Liu D."/>
            <person name="Wang J."/>
            <person name="Sun H."/>
            <person name="Zhang C."/>
            <person name="Fan H."/>
            <person name="Li D."/>
            <person name="Dong L."/>
            <person name="Tao Y."/>
            <person name="Gao C."/>
            <person name="Wu H."/>
            <person name="Li Y."/>
            <person name="Cui Y."/>
            <person name="Guo X."/>
            <person name="Zheng S."/>
            <person name="Wang B."/>
            <person name="Yu K."/>
            <person name="Liang Q."/>
            <person name="Yang W."/>
            <person name="Lou X."/>
            <person name="Chen J."/>
            <person name="Feng M."/>
            <person name="Jian J."/>
            <person name="Zhang X."/>
            <person name="Luo G."/>
            <person name="Jiang Y."/>
            <person name="Liu J."/>
            <person name="Wang Z."/>
            <person name="Sha Y."/>
            <person name="Zhang B."/>
            <person name="Wu H."/>
            <person name="Tang D."/>
            <person name="Shen Q."/>
            <person name="Xue P."/>
            <person name="Zou S."/>
            <person name="Wang X."/>
            <person name="Liu X."/>
            <person name="Wang F."/>
            <person name="Yang Y."/>
            <person name="An X."/>
            <person name="Dong Z."/>
            <person name="Zhang K."/>
            <person name="Zhang X."/>
            <person name="Luo M.C."/>
            <person name="Dvorak J."/>
            <person name="Tong Y."/>
            <person name="Wang J."/>
            <person name="Yang H."/>
            <person name="Li Z."/>
            <person name="Wang D."/>
            <person name="Zhang A."/>
            <person name="Wang J."/>
        </authorList>
    </citation>
    <scope>NUCLEOTIDE SEQUENCE</scope>
    <source>
        <strain evidence="3">cv. G1812</strain>
    </source>
</reference>
<accession>A0A8R7U3B7</accession>
<feature type="domain" description="FAR1" evidence="1">
    <location>
        <begin position="33"/>
        <end position="73"/>
    </location>
</feature>
<dbReference type="PANTHER" id="PTHR47482:SF5">
    <property type="entry name" value="FAR1 DOMAIN-CONTAINING PROTEIN"/>
    <property type="match status" value="1"/>
</dbReference>
<dbReference type="Gramene" id="TuG1812G0300005655.01.T01">
    <property type="protein sequence ID" value="TuG1812G0300005655.01.T01"/>
    <property type="gene ID" value="TuG1812G0300005655.01"/>
</dbReference>
<dbReference type="PANTHER" id="PTHR47482">
    <property type="entry name" value="OS11G0632001 PROTEIN"/>
    <property type="match status" value="1"/>
</dbReference>
<evidence type="ECO:0000313" key="3">
    <source>
        <dbReference type="Proteomes" id="UP000015106"/>
    </source>
</evidence>
<dbReference type="EnsemblPlants" id="TuG1812G0300005657.01.T01">
    <property type="protein sequence ID" value="TuG1812G0300005657.01.T01"/>
    <property type="gene ID" value="TuG1812G0300005657.01"/>
</dbReference>
<dbReference type="Proteomes" id="UP000015106">
    <property type="component" value="Chromosome 3"/>
</dbReference>
<reference evidence="2" key="3">
    <citation type="submission" date="2022-06" db="UniProtKB">
        <authorList>
            <consortium name="EnsemblPlants"/>
        </authorList>
    </citation>
    <scope>IDENTIFICATION</scope>
</reference>
<organism evidence="2 3">
    <name type="scientific">Triticum urartu</name>
    <name type="common">Red wild einkorn</name>
    <name type="synonym">Crithodium urartu</name>
    <dbReference type="NCBI Taxonomy" id="4572"/>
    <lineage>
        <taxon>Eukaryota</taxon>
        <taxon>Viridiplantae</taxon>
        <taxon>Streptophyta</taxon>
        <taxon>Embryophyta</taxon>
        <taxon>Tracheophyta</taxon>
        <taxon>Spermatophyta</taxon>
        <taxon>Magnoliopsida</taxon>
        <taxon>Liliopsida</taxon>
        <taxon>Poales</taxon>
        <taxon>Poaceae</taxon>
        <taxon>BOP clade</taxon>
        <taxon>Pooideae</taxon>
        <taxon>Triticodae</taxon>
        <taxon>Triticeae</taxon>
        <taxon>Triticinae</taxon>
        <taxon>Triticum</taxon>
    </lineage>
</organism>
<dbReference type="AlphaFoldDB" id="A0A8R7U3B7"/>
<dbReference type="Gramene" id="TuG1812G0300005657.01.T01">
    <property type="protein sequence ID" value="TuG1812G0300005657.01.T01"/>
    <property type="gene ID" value="TuG1812G0300005657.01"/>
</dbReference>
<proteinExistence type="predicted"/>
<name>A0A8R7U3B7_TRIUA</name>
<keyword evidence="3" id="KW-1185">Reference proteome</keyword>